<dbReference type="Ensembl" id="ENSMLET00000041467.1">
    <property type="protein sequence ID" value="ENSMLEP00000017987.1"/>
    <property type="gene ID" value="ENSMLEG00000033173.1"/>
</dbReference>
<dbReference type="GO" id="GO:0005634">
    <property type="term" value="C:nucleus"/>
    <property type="evidence" value="ECO:0007669"/>
    <property type="project" value="TreeGrafter"/>
</dbReference>
<evidence type="ECO:0000256" key="1">
    <source>
        <dbReference type="ARBA" id="ARBA00010230"/>
    </source>
</evidence>
<evidence type="ECO:0000256" key="2">
    <source>
        <dbReference type="ARBA" id="ARBA00015319"/>
    </source>
</evidence>
<dbReference type="STRING" id="9568.ENSMLEP00000017987"/>
<comment type="function">
    <text evidence="6">Ubiquitin-like modifier which can be covalently attached via an isopeptide bond to lysine residues of substrate proteins as a monomer or a lysine-linked polymer. The so-called ufmylation, requires the UFM1-activating E1 enzyme UBA5, the UFM1-conjugating E2 enzyme UFC1, and the UFM1-ligase E3 enzyme UFL1. Ufmylation is involved in various processes, such as ribosome recycling, response to DNA damage, transcription or reticulophagy (also called ER-phagy) induced in response to endoplasmic reticulum stress.</text>
</comment>
<organism evidence="7 8">
    <name type="scientific">Mandrillus leucophaeus</name>
    <name type="common">Drill</name>
    <name type="synonym">Papio leucophaeus</name>
    <dbReference type="NCBI Taxonomy" id="9568"/>
    <lineage>
        <taxon>Eukaryota</taxon>
        <taxon>Metazoa</taxon>
        <taxon>Chordata</taxon>
        <taxon>Craniata</taxon>
        <taxon>Vertebrata</taxon>
        <taxon>Euteleostomi</taxon>
        <taxon>Mammalia</taxon>
        <taxon>Eutheria</taxon>
        <taxon>Euarchontoglires</taxon>
        <taxon>Primates</taxon>
        <taxon>Haplorrhini</taxon>
        <taxon>Catarrhini</taxon>
        <taxon>Cercopithecidae</taxon>
        <taxon>Cercopithecinae</taxon>
        <taxon>Mandrillus</taxon>
    </lineage>
</organism>
<evidence type="ECO:0000313" key="7">
    <source>
        <dbReference type="Ensembl" id="ENSMLEP00000017987.1"/>
    </source>
</evidence>
<proteinExistence type="inferred from homology"/>
<dbReference type="PANTHER" id="PTHR15825">
    <property type="entry name" value="UBIQUITIN-FOLD MODIFIER 1"/>
    <property type="match status" value="1"/>
</dbReference>
<reference evidence="7" key="2">
    <citation type="submission" date="2025-09" db="UniProtKB">
        <authorList>
            <consortium name="Ensembl"/>
        </authorList>
    </citation>
    <scope>IDENTIFICATION</scope>
</reference>
<sequence length="98" mass="10321">MSKISFKIMLTSDPITPFTAVLKFAAEEFKVHAATSAVITNDRIGINLAQTAGNVFLKQGLELRIIPRDHVGSCEYLLPGPGAVAHACNPSTLGGRGG</sequence>
<keyword evidence="3" id="KW-1017">Isopeptide bond</keyword>
<dbReference type="AlphaFoldDB" id="A0A2K5YQZ9"/>
<comment type="subunit">
    <text evidence="5">Interacts with UBA5. Interacts with UFC1.</text>
</comment>
<dbReference type="InterPro" id="IPR029071">
    <property type="entry name" value="Ubiquitin-like_domsf"/>
</dbReference>
<keyword evidence="8" id="KW-1185">Reference proteome</keyword>
<evidence type="ECO:0000256" key="3">
    <source>
        <dbReference type="ARBA" id="ARBA00022499"/>
    </source>
</evidence>
<dbReference type="Pfam" id="PF03671">
    <property type="entry name" value="Ufm1"/>
    <property type="match status" value="1"/>
</dbReference>
<dbReference type="GO" id="GO:1990592">
    <property type="term" value="P:protein K69-linked ufmylation"/>
    <property type="evidence" value="ECO:0007669"/>
    <property type="project" value="TreeGrafter"/>
</dbReference>
<dbReference type="Gene3D" id="3.10.20.90">
    <property type="entry name" value="Phosphatidylinositol 3-kinase Catalytic Subunit, Chain A, domain 1"/>
    <property type="match status" value="1"/>
</dbReference>
<dbReference type="GO" id="GO:0005737">
    <property type="term" value="C:cytoplasm"/>
    <property type="evidence" value="ECO:0007669"/>
    <property type="project" value="TreeGrafter"/>
</dbReference>
<keyword evidence="4" id="KW-0833">Ubl conjugation pathway</keyword>
<dbReference type="PANTHER" id="PTHR15825:SF3">
    <property type="entry name" value="UBIQUITIN-FOLD MODIFIER 1"/>
    <property type="match status" value="1"/>
</dbReference>
<dbReference type="Proteomes" id="UP000233140">
    <property type="component" value="Unassembled WGS sequence"/>
</dbReference>
<evidence type="ECO:0000256" key="6">
    <source>
        <dbReference type="ARBA" id="ARBA00045800"/>
    </source>
</evidence>
<accession>A0A2K5YQZ9</accession>
<reference evidence="7" key="1">
    <citation type="submission" date="2025-08" db="UniProtKB">
        <authorList>
            <consortium name="Ensembl"/>
        </authorList>
    </citation>
    <scope>IDENTIFICATION</scope>
</reference>
<comment type="similarity">
    <text evidence="1">Belongs to the UFM1 family.</text>
</comment>
<dbReference type="OMA" id="MLTSDTQ"/>
<evidence type="ECO:0000313" key="8">
    <source>
        <dbReference type="Proteomes" id="UP000233140"/>
    </source>
</evidence>
<evidence type="ECO:0000256" key="4">
    <source>
        <dbReference type="ARBA" id="ARBA00022786"/>
    </source>
</evidence>
<dbReference type="GeneTree" id="ENSGT00390000010391"/>
<name>A0A2K5YQZ9_MANLE</name>
<dbReference type="InterPro" id="IPR005375">
    <property type="entry name" value="UFM1"/>
</dbReference>
<protein>
    <recommendedName>
        <fullName evidence="2">Ubiquitin-fold modifier 1</fullName>
    </recommendedName>
</protein>
<evidence type="ECO:0000256" key="5">
    <source>
        <dbReference type="ARBA" id="ARBA00038545"/>
    </source>
</evidence>
<dbReference type="SUPFAM" id="SSF54236">
    <property type="entry name" value="Ubiquitin-like"/>
    <property type="match status" value="1"/>
</dbReference>